<gene>
    <name evidence="1" type="ORF">AB5J58_33050</name>
</gene>
<dbReference type="AlphaFoldDB" id="A0AB39MDZ5"/>
<organism evidence="1">
    <name type="scientific">Streptomyces sp. R08</name>
    <dbReference type="NCBI Taxonomy" id="3238624"/>
    <lineage>
        <taxon>Bacteria</taxon>
        <taxon>Bacillati</taxon>
        <taxon>Actinomycetota</taxon>
        <taxon>Actinomycetes</taxon>
        <taxon>Kitasatosporales</taxon>
        <taxon>Streptomycetaceae</taxon>
        <taxon>Streptomyces</taxon>
    </lineage>
</organism>
<sequence length="106" mass="10886">MTVAYGPAGSYRYATLPGGTPCTNTVFGDPVSGTAKSCYLVGPPPSFATWTNCAAENGTCSFSGTHEVAYGANGQYFYGSFNGGTPCANGVFGDPAAGTPKYCYYQ</sequence>
<reference evidence="1" key="1">
    <citation type="submission" date="2024-07" db="EMBL/GenBank/DDBJ databases">
        <authorList>
            <person name="Yu S.T."/>
        </authorList>
    </citation>
    <scope>NUCLEOTIDE SEQUENCE</scope>
    <source>
        <strain evidence="1">R08</strain>
    </source>
</reference>
<accession>A0AB39MDZ5</accession>
<name>A0AB39MDZ5_9ACTN</name>
<dbReference type="EMBL" id="CP163431">
    <property type="protein sequence ID" value="XDQ04681.1"/>
    <property type="molecule type" value="Genomic_DNA"/>
</dbReference>
<evidence type="ECO:0000313" key="1">
    <source>
        <dbReference type="EMBL" id="XDQ04681.1"/>
    </source>
</evidence>
<protein>
    <submittedName>
        <fullName evidence="1">Uncharacterized protein</fullName>
    </submittedName>
</protein>
<proteinExistence type="predicted"/>
<dbReference type="RefSeq" id="WP_369190186.1">
    <property type="nucleotide sequence ID" value="NZ_CP163431.1"/>
</dbReference>